<dbReference type="PROSITE" id="PS51375">
    <property type="entry name" value="PPR"/>
    <property type="match status" value="2"/>
</dbReference>
<dbReference type="SUPFAM" id="SSF160443">
    <property type="entry name" value="SMR domain-like"/>
    <property type="match status" value="1"/>
</dbReference>
<evidence type="ECO:0000256" key="3">
    <source>
        <dbReference type="PROSITE-ProRule" id="PRU00708"/>
    </source>
</evidence>
<dbReference type="InterPro" id="IPR011990">
    <property type="entry name" value="TPR-like_helical_dom_sf"/>
</dbReference>
<protein>
    <recommendedName>
        <fullName evidence="4">Smr domain-containing protein</fullName>
    </recommendedName>
</protein>
<feature type="domain" description="Smr" evidence="4">
    <location>
        <begin position="351"/>
        <end position="435"/>
    </location>
</feature>
<evidence type="ECO:0000313" key="5">
    <source>
        <dbReference type="EnsemblPlants" id="Kaladp0055s0172.1.v1.1"/>
    </source>
</evidence>
<reference evidence="5" key="1">
    <citation type="submission" date="2021-01" db="UniProtKB">
        <authorList>
            <consortium name="EnsemblPlants"/>
        </authorList>
    </citation>
    <scope>IDENTIFICATION</scope>
</reference>
<dbReference type="PROSITE" id="PS50828">
    <property type="entry name" value="SMR"/>
    <property type="match status" value="1"/>
</dbReference>
<dbReference type="NCBIfam" id="TIGR00756">
    <property type="entry name" value="PPR"/>
    <property type="match status" value="2"/>
</dbReference>
<evidence type="ECO:0000313" key="6">
    <source>
        <dbReference type="Proteomes" id="UP000594263"/>
    </source>
</evidence>
<proteinExistence type="inferred from homology"/>
<name>A0A7N0U591_KALFE</name>
<dbReference type="EnsemblPlants" id="Kaladp0055s0172.1.v1.1">
    <property type="protein sequence ID" value="Kaladp0055s0172.1.v1.1"/>
    <property type="gene ID" value="Kaladp0055s0172.v1.1"/>
</dbReference>
<dbReference type="Gene3D" id="1.25.40.10">
    <property type="entry name" value="Tetratricopeptide repeat domain"/>
    <property type="match status" value="2"/>
</dbReference>
<evidence type="ECO:0000259" key="4">
    <source>
        <dbReference type="PROSITE" id="PS50828"/>
    </source>
</evidence>
<dbReference type="Gene3D" id="3.30.1370.110">
    <property type="match status" value="1"/>
</dbReference>
<dbReference type="AlphaFoldDB" id="A0A7N0U591"/>
<evidence type="ECO:0000256" key="1">
    <source>
        <dbReference type="ARBA" id="ARBA00007626"/>
    </source>
</evidence>
<dbReference type="InterPro" id="IPR002625">
    <property type="entry name" value="Smr_dom"/>
</dbReference>
<keyword evidence="2" id="KW-0677">Repeat</keyword>
<dbReference type="SMART" id="SM00463">
    <property type="entry name" value="SMR"/>
    <property type="match status" value="1"/>
</dbReference>
<organism evidence="5 6">
    <name type="scientific">Kalanchoe fedtschenkoi</name>
    <name type="common">Lavender scallops</name>
    <name type="synonym">South American air plant</name>
    <dbReference type="NCBI Taxonomy" id="63787"/>
    <lineage>
        <taxon>Eukaryota</taxon>
        <taxon>Viridiplantae</taxon>
        <taxon>Streptophyta</taxon>
        <taxon>Embryophyta</taxon>
        <taxon>Tracheophyta</taxon>
        <taxon>Spermatophyta</taxon>
        <taxon>Magnoliopsida</taxon>
        <taxon>eudicotyledons</taxon>
        <taxon>Gunneridae</taxon>
        <taxon>Pentapetalae</taxon>
        <taxon>Saxifragales</taxon>
        <taxon>Crassulaceae</taxon>
        <taxon>Kalanchoe</taxon>
    </lineage>
</organism>
<feature type="repeat" description="PPR" evidence="3">
    <location>
        <begin position="216"/>
        <end position="250"/>
    </location>
</feature>
<dbReference type="InterPro" id="IPR036063">
    <property type="entry name" value="Smr_dom_sf"/>
</dbReference>
<accession>A0A7N0U591</accession>
<feature type="repeat" description="PPR" evidence="3">
    <location>
        <begin position="181"/>
        <end position="215"/>
    </location>
</feature>
<dbReference type="OMA" id="WSESEVK"/>
<dbReference type="PANTHER" id="PTHR47447">
    <property type="entry name" value="OS03G0856100 PROTEIN"/>
    <property type="match status" value="1"/>
</dbReference>
<dbReference type="Gramene" id="Kaladp0055s0172.1.v1.1">
    <property type="protein sequence ID" value="Kaladp0055s0172.1.v1.1"/>
    <property type="gene ID" value="Kaladp0055s0172.v1.1"/>
</dbReference>
<evidence type="ECO:0000256" key="2">
    <source>
        <dbReference type="ARBA" id="ARBA00022737"/>
    </source>
</evidence>
<dbReference type="Proteomes" id="UP000594263">
    <property type="component" value="Unplaced"/>
</dbReference>
<dbReference type="InterPro" id="IPR002885">
    <property type="entry name" value="PPR_rpt"/>
</dbReference>
<sequence length="442" mass="48933">MIGSLHILPPWRLSTSSTVSFRPPECALTKQGERFLTSLVAVADDSAAANRLIRKFVASSPKAVALTTLSHLLSPNPIRQPQLSLLALPLYRRMSEATWFSWNPKLAAELISLLESQSRFEEADVLISETLSKLGFRERELVLFYSNLIDSQSKHKLGSARFDTEACLKEMILGSSSVYVKQRAYEAVIAALCSMDRVAEAEGLIGEMRRGGLKPSVYEFRCVVHGYGRMGLFEDMMRIVDAMEKAGLEVDTVCSNMILSSYGAGRRYAEMAAWVGRMKKSSVGLSIRTYNSVLNSCTKIMALVQDMGELPLSIKEMMNVLGGDEGLVIQELIESSVLIDVMEMSLTEGKLDLHGMHLGSAYLIILQWTEELKLRWGGGESMIPQDMVVVCGLGKHSINRGESPVKEIVKVMMGRMGSPFRLDRKNAGCFTAKGRAVKNWLC</sequence>
<dbReference type="Pfam" id="PF13812">
    <property type="entry name" value="PPR_3"/>
    <property type="match status" value="1"/>
</dbReference>
<comment type="similarity">
    <text evidence="1">Belongs to the PPR family. P subfamily.</text>
</comment>
<dbReference type="PANTHER" id="PTHR47447:SF15">
    <property type="entry name" value="OS02G0120000 PROTEIN"/>
    <property type="match status" value="1"/>
</dbReference>
<keyword evidence="6" id="KW-1185">Reference proteome</keyword>